<keyword evidence="6 7" id="KW-0472">Membrane</keyword>
<dbReference type="GO" id="GO:0022857">
    <property type="term" value="F:transmembrane transporter activity"/>
    <property type="evidence" value="ECO:0007669"/>
    <property type="project" value="UniProtKB-UniRule"/>
</dbReference>
<keyword evidence="4 7" id="KW-0812">Transmembrane</keyword>
<feature type="transmembrane region" description="Helical" evidence="7">
    <location>
        <begin position="358"/>
        <end position="380"/>
    </location>
</feature>
<keyword evidence="2" id="KW-1003">Cell membrane</keyword>
<evidence type="ECO:0000259" key="8">
    <source>
        <dbReference type="Pfam" id="PF06808"/>
    </source>
</evidence>
<evidence type="ECO:0000256" key="2">
    <source>
        <dbReference type="ARBA" id="ARBA00022475"/>
    </source>
</evidence>
<dbReference type="InterPro" id="IPR010656">
    <property type="entry name" value="DctM"/>
</dbReference>
<evidence type="ECO:0000256" key="3">
    <source>
        <dbReference type="ARBA" id="ARBA00022519"/>
    </source>
</evidence>
<feature type="transmembrane region" description="Helical" evidence="7">
    <location>
        <begin position="240"/>
        <end position="256"/>
    </location>
</feature>
<keyword evidence="5 7" id="KW-1133">Transmembrane helix</keyword>
<comment type="function">
    <text evidence="7">Part of the tripartite ATP-independent periplasmic (TRAP) transport system.</text>
</comment>
<feature type="transmembrane region" description="Helical" evidence="7">
    <location>
        <begin position="304"/>
        <end position="326"/>
    </location>
</feature>
<dbReference type="STRING" id="555512.SAMN04487993_1007131"/>
<feature type="transmembrane region" description="Helical" evidence="7">
    <location>
        <begin position="333"/>
        <end position="352"/>
    </location>
</feature>
<name>A0A1G8M1T1_9RHOB</name>
<dbReference type="OrthoDB" id="9790209at2"/>
<dbReference type="PANTHER" id="PTHR33362:SF5">
    <property type="entry name" value="C4-DICARBOXYLATE TRAP TRANSPORTER LARGE PERMEASE PROTEIN DCTM"/>
    <property type="match status" value="1"/>
</dbReference>
<dbReference type="NCBIfam" id="TIGR00786">
    <property type="entry name" value="dctM"/>
    <property type="match status" value="1"/>
</dbReference>
<feature type="transmembrane region" description="Helical" evidence="7">
    <location>
        <begin position="89"/>
        <end position="107"/>
    </location>
</feature>
<protein>
    <recommendedName>
        <fullName evidence="7">TRAP transporter large permease protein</fullName>
    </recommendedName>
</protein>
<feature type="transmembrane region" description="Helical" evidence="7">
    <location>
        <begin position="216"/>
        <end position="234"/>
    </location>
</feature>
<evidence type="ECO:0000313" key="9">
    <source>
        <dbReference type="EMBL" id="SDI61888.1"/>
    </source>
</evidence>
<reference evidence="9 10" key="1">
    <citation type="submission" date="2016-10" db="EMBL/GenBank/DDBJ databases">
        <authorList>
            <person name="de Groot N.N."/>
        </authorList>
    </citation>
    <scope>NUCLEOTIDE SEQUENCE [LARGE SCALE GENOMIC DNA]</scope>
    <source>
        <strain evidence="9 10">DSM 26424</strain>
    </source>
</reference>
<feature type="domain" description="TRAP C4-dicarboxylate transport system permease DctM subunit" evidence="8">
    <location>
        <begin position="7"/>
        <end position="415"/>
    </location>
</feature>
<dbReference type="AlphaFoldDB" id="A0A1G8M1T1"/>
<organism evidence="9 10">
    <name type="scientific">Salipiger marinus</name>
    <dbReference type="NCBI Taxonomy" id="555512"/>
    <lineage>
        <taxon>Bacteria</taxon>
        <taxon>Pseudomonadati</taxon>
        <taxon>Pseudomonadota</taxon>
        <taxon>Alphaproteobacteria</taxon>
        <taxon>Rhodobacterales</taxon>
        <taxon>Roseobacteraceae</taxon>
        <taxon>Salipiger</taxon>
    </lineage>
</organism>
<keyword evidence="7" id="KW-0813">Transport</keyword>
<keyword evidence="3 7" id="KW-0997">Cell inner membrane</keyword>
<feature type="transmembrane region" description="Helical" evidence="7">
    <location>
        <begin position="113"/>
        <end position="131"/>
    </location>
</feature>
<comment type="similarity">
    <text evidence="7">Belongs to the TRAP transporter large permease family.</text>
</comment>
<accession>A0A1G8M1T1</accession>
<evidence type="ECO:0000256" key="5">
    <source>
        <dbReference type="ARBA" id="ARBA00022989"/>
    </source>
</evidence>
<comment type="subcellular location">
    <subcellularLocation>
        <location evidence="1 7">Cell inner membrane</location>
        <topology evidence="1 7">Multi-pass membrane protein</topology>
    </subcellularLocation>
</comment>
<comment type="subunit">
    <text evidence="7">The complex comprises the extracytoplasmic solute receptor protein and the two transmembrane proteins.</text>
</comment>
<evidence type="ECO:0000256" key="1">
    <source>
        <dbReference type="ARBA" id="ARBA00004429"/>
    </source>
</evidence>
<sequence length="425" mass="43894">MLAIYSLGFFLLVLLLSIPVAFGLGFAALLPGWLGAPTNPGQVVRSVVTALDSFPLLAVPLFILAGEIMTQGGLAKRLFSFADAVFGRFRGGLAMSTVAACMLFGAISGSSPATVAAIGSMAVPLLVHRGYDLRFATALVTAAGTLGVIVPPSIPMIIYGMSAQVSVSALFIGGIGPALVIGGLLMGYAHFYGRKHAARITSDAGRVSALKAFRESFWALIAPVFVLGGIYAGAFTPTEAAAIACVYGAVVAMVIFRELTFRDMGRVLVNTGLTIAPILIIAGTGAALGRVLTLLQVPAAIGDFIGGAIDDRLILLLLINIILLGVGMVMETLSAIIVLTPILLPVLAPYGVDPVHFGLIMVVNLAIGFATPPVGVNIYVASGITKLSVIQICRGLVVPIALLIVGLMVVTYWPGLTLWLPSLGG</sequence>
<dbReference type="PIRSF" id="PIRSF006066">
    <property type="entry name" value="HI0050"/>
    <property type="match status" value="1"/>
</dbReference>
<feature type="transmembrane region" description="Helical" evidence="7">
    <location>
        <begin position="392"/>
        <end position="413"/>
    </location>
</feature>
<dbReference type="Proteomes" id="UP000199093">
    <property type="component" value="Unassembled WGS sequence"/>
</dbReference>
<feature type="transmembrane region" description="Helical" evidence="7">
    <location>
        <begin position="47"/>
        <end position="68"/>
    </location>
</feature>
<feature type="transmembrane region" description="Helical" evidence="7">
    <location>
        <begin position="167"/>
        <end position="189"/>
    </location>
</feature>
<dbReference type="GO" id="GO:0005886">
    <property type="term" value="C:plasma membrane"/>
    <property type="evidence" value="ECO:0007669"/>
    <property type="project" value="UniProtKB-SubCell"/>
</dbReference>
<evidence type="ECO:0000256" key="6">
    <source>
        <dbReference type="ARBA" id="ARBA00023136"/>
    </source>
</evidence>
<proteinExistence type="inferred from homology"/>
<feature type="transmembrane region" description="Helical" evidence="7">
    <location>
        <begin position="268"/>
        <end position="292"/>
    </location>
</feature>
<evidence type="ECO:0000313" key="10">
    <source>
        <dbReference type="Proteomes" id="UP000199093"/>
    </source>
</evidence>
<dbReference type="InterPro" id="IPR004681">
    <property type="entry name" value="TRAP_DctM"/>
</dbReference>
<keyword evidence="10" id="KW-1185">Reference proteome</keyword>
<gene>
    <name evidence="9" type="ORF">SAMN04487993_1007131</name>
</gene>
<dbReference type="EMBL" id="FNEJ01000007">
    <property type="protein sequence ID" value="SDI61888.1"/>
    <property type="molecule type" value="Genomic_DNA"/>
</dbReference>
<evidence type="ECO:0000256" key="7">
    <source>
        <dbReference type="RuleBase" id="RU369079"/>
    </source>
</evidence>
<dbReference type="Pfam" id="PF06808">
    <property type="entry name" value="DctM"/>
    <property type="match status" value="1"/>
</dbReference>
<dbReference type="PANTHER" id="PTHR33362">
    <property type="entry name" value="SIALIC ACID TRAP TRANSPORTER PERMEASE PROTEIN SIAT-RELATED"/>
    <property type="match status" value="1"/>
</dbReference>
<dbReference type="RefSeq" id="WP_089846372.1">
    <property type="nucleotide sequence ID" value="NZ_FNEJ01000007.1"/>
</dbReference>
<evidence type="ECO:0000256" key="4">
    <source>
        <dbReference type="ARBA" id="ARBA00022692"/>
    </source>
</evidence>
<feature type="transmembrane region" description="Helical" evidence="7">
    <location>
        <begin position="138"/>
        <end position="161"/>
    </location>
</feature>